<dbReference type="OrthoDB" id="6509642at2759"/>
<dbReference type="InterPro" id="IPR002156">
    <property type="entry name" value="RNaseH_domain"/>
</dbReference>
<dbReference type="EC" id="3.1.26.4" evidence="3"/>
<evidence type="ECO:0000256" key="4">
    <source>
        <dbReference type="ARBA" id="ARBA00022722"/>
    </source>
</evidence>
<protein>
    <recommendedName>
        <fullName evidence="3">ribonuclease H</fullName>
        <ecNumber evidence="3">3.1.26.4</ecNumber>
    </recommendedName>
</protein>
<dbReference type="AlphaFoldDB" id="A0A9J6GG71"/>
<dbReference type="Gene3D" id="3.30.420.10">
    <property type="entry name" value="Ribonuclease H-like superfamily/Ribonuclease H"/>
    <property type="match status" value="1"/>
</dbReference>
<dbReference type="EMBL" id="JABSTR010000006">
    <property type="protein sequence ID" value="KAH9374373.1"/>
    <property type="molecule type" value="Genomic_DNA"/>
</dbReference>
<evidence type="ECO:0000256" key="3">
    <source>
        <dbReference type="ARBA" id="ARBA00012180"/>
    </source>
</evidence>
<accession>A0A9J6GG71</accession>
<dbReference type="GO" id="GO:0004523">
    <property type="term" value="F:RNA-DNA hybrid ribonuclease activity"/>
    <property type="evidence" value="ECO:0007669"/>
    <property type="project" value="UniProtKB-EC"/>
</dbReference>
<keyword evidence="7" id="KW-0378">Hydrolase</keyword>
<dbReference type="InterPro" id="IPR036397">
    <property type="entry name" value="RNaseH_sf"/>
</dbReference>
<evidence type="ECO:0000313" key="9">
    <source>
        <dbReference type="EMBL" id="KAH9374373.1"/>
    </source>
</evidence>
<proteinExistence type="inferred from homology"/>
<sequence>MGKIVAQFEILIGETSPIVHYDPTPPNSTAPIQVNTSLPGGRSKRNAPHCALRQDTEERLHDHFNGFTQIFTDGSVLDGRCSATASCIIPSTGARSLCHLQFNACSTMAEIAGLHLSCDLISNDPDIQKAVILTDSRAALSRLAFPRKATPAIKSLLNKALLLSKHHGKLIAFQWVPSHVGIPGNEAADTLAKEGHNTPTTPCTDVARIDEARLIIRRELCSLHPDPRIASGLYFHPLPYKGLSRHEMGLLLRLRVGSHRDASRLHRLGIADKASCRNCTAEETLQHLLLECPQYSGPRSKLFATFVSLRLTHTTPTDLLFPKAHPSVQEKALRSLITFLTETPLHTFL</sequence>
<comment type="similarity">
    <text evidence="2">Belongs to the RNase H family.</text>
</comment>
<dbReference type="OMA" id="STERYWK"/>
<keyword evidence="6" id="KW-0255">Endonuclease</keyword>
<name>A0A9J6GG71_HAELO</name>
<evidence type="ECO:0000256" key="2">
    <source>
        <dbReference type="ARBA" id="ARBA00005300"/>
    </source>
</evidence>
<dbReference type="InterPro" id="IPR050092">
    <property type="entry name" value="RNase_H"/>
</dbReference>
<dbReference type="GO" id="GO:0003676">
    <property type="term" value="F:nucleic acid binding"/>
    <property type="evidence" value="ECO:0007669"/>
    <property type="project" value="InterPro"/>
</dbReference>
<keyword evidence="5" id="KW-0479">Metal-binding</keyword>
<evidence type="ECO:0000313" key="10">
    <source>
        <dbReference type="Proteomes" id="UP000821853"/>
    </source>
</evidence>
<dbReference type="Pfam" id="PF00075">
    <property type="entry name" value="RNase_H"/>
    <property type="match status" value="1"/>
</dbReference>
<comment type="catalytic activity">
    <reaction evidence="1">
        <text>Endonucleolytic cleavage to 5'-phosphomonoester.</text>
        <dbReference type="EC" id="3.1.26.4"/>
    </reaction>
</comment>
<keyword evidence="4" id="KW-0540">Nuclease</keyword>
<evidence type="ECO:0000256" key="5">
    <source>
        <dbReference type="ARBA" id="ARBA00022723"/>
    </source>
</evidence>
<keyword evidence="10" id="KW-1185">Reference proteome</keyword>
<evidence type="ECO:0000256" key="6">
    <source>
        <dbReference type="ARBA" id="ARBA00022759"/>
    </source>
</evidence>
<dbReference type="GO" id="GO:0043137">
    <property type="term" value="P:DNA replication, removal of RNA primer"/>
    <property type="evidence" value="ECO:0007669"/>
    <property type="project" value="TreeGrafter"/>
</dbReference>
<organism evidence="9 10">
    <name type="scientific">Haemaphysalis longicornis</name>
    <name type="common">Bush tick</name>
    <dbReference type="NCBI Taxonomy" id="44386"/>
    <lineage>
        <taxon>Eukaryota</taxon>
        <taxon>Metazoa</taxon>
        <taxon>Ecdysozoa</taxon>
        <taxon>Arthropoda</taxon>
        <taxon>Chelicerata</taxon>
        <taxon>Arachnida</taxon>
        <taxon>Acari</taxon>
        <taxon>Parasitiformes</taxon>
        <taxon>Ixodida</taxon>
        <taxon>Ixodoidea</taxon>
        <taxon>Ixodidae</taxon>
        <taxon>Haemaphysalinae</taxon>
        <taxon>Haemaphysalis</taxon>
    </lineage>
</organism>
<dbReference type="InterPro" id="IPR012337">
    <property type="entry name" value="RNaseH-like_sf"/>
</dbReference>
<evidence type="ECO:0000256" key="1">
    <source>
        <dbReference type="ARBA" id="ARBA00000077"/>
    </source>
</evidence>
<feature type="domain" description="RNase H type-1" evidence="8">
    <location>
        <begin position="64"/>
        <end position="197"/>
    </location>
</feature>
<dbReference type="GO" id="GO:0046872">
    <property type="term" value="F:metal ion binding"/>
    <property type="evidence" value="ECO:0007669"/>
    <property type="project" value="UniProtKB-KW"/>
</dbReference>
<reference evidence="9 10" key="1">
    <citation type="journal article" date="2020" name="Cell">
        <title>Large-Scale Comparative Analyses of Tick Genomes Elucidate Their Genetic Diversity and Vector Capacities.</title>
        <authorList>
            <consortium name="Tick Genome and Microbiome Consortium (TIGMIC)"/>
            <person name="Jia N."/>
            <person name="Wang J."/>
            <person name="Shi W."/>
            <person name="Du L."/>
            <person name="Sun Y."/>
            <person name="Zhan W."/>
            <person name="Jiang J.F."/>
            <person name="Wang Q."/>
            <person name="Zhang B."/>
            <person name="Ji P."/>
            <person name="Bell-Sakyi L."/>
            <person name="Cui X.M."/>
            <person name="Yuan T.T."/>
            <person name="Jiang B.G."/>
            <person name="Yang W.F."/>
            <person name="Lam T.T."/>
            <person name="Chang Q.C."/>
            <person name="Ding S.J."/>
            <person name="Wang X.J."/>
            <person name="Zhu J.G."/>
            <person name="Ruan X.D."/>
            <person name="Zhao L."/>
            <person name="Wei J.T."/>
            <person name="Ye R.Z."/>
            <person name="Que T.C."/>
            <person name="Du C.H."/>
            <person name="Zhou Y.H."/>
            <person name="Cheng J.X."/>
            <person name="Dai P.F."/>
            <person name="Guo W.B."/>
            <person name="Han X.H."/>
            <person name="Huang E.J."/>
            <person name="Li L.F."/>
            <person name="Wei W."/>
            <person name="Gao Y.C."/>
            <person name="Liu J.Z."/>
            <person name="Shao H.Z."/>
            <person name="Wang X."/>
            <person name="Wang C.C."/>
            <person name="Yang T.C."/>
            <person name="Huo Q.B."/>
            <person name="Li W."/>
            <person name="Chen H.Y."/>
            <person name="Chen S.E."/>
            <person name="Zhou L.G."/>
            <person name="Ni X.B."/>
            <person name="Tian J.H."/>
            <person name="Sheng Y."/>
            <person name="Liu T."/>
            <person name="Pan Y.S."/>
            <person name="Xia L.Y."/>
            <person name="Li J."/>
            <person name="Zhao F."/>
            <person name="Cao W.C."/>
        </authorList>
    </citation>
    <scope>NUCLEOTIDE SEQUENCE [LARGE SCALE GENOMIC DNA]</scope>
    <source>
        <strain evidence="9">HaeL-2018</strain>
    </source>
</reference>
<dbReference type="CDD" id="cd09276">
    <property type="entry name" value="Rnase_HI_RT_non_LTR"/>
    <property type="match status" value="1"/>
</dbReference>
<dbReference type="Proteomes" id="UP000821853">
    <property type="component" value="Chromosome 4"/>
</dbReference>
<dbReference type="PANTHER" id="PTHR10642:SF26">
    <property type="entry name" value="RIBONUCLEASE H1"/>
    <property type="match status" value="1"/>
</dbReference>
<evidence type="ECO:0000256" key="7">
    <source>
        <dbReference type="ARBA" id="ARBA00022801"/>
    </source>
</evidence>
<dbReference type="SUPFAM" id="SSF53098">
    <property type="entry name" value="Ribonuclease H-like"/>
    <property type="match status" value="1"/>
</dbReference>
<gene>
    <name evidence="9" type="ORF">HPB48_020360</name>
</gene>
<comment type="caution">
    <text evidence="9">The sequence shown here is derived from an EMBL/GenBank/DDBJ whole genome shotgun (WGS) entry which is preliminary data.</text>
</comment>
<evidence type="ECO:0000259" key="8">
    <source>
        <dbReference type="PROSITE" id="PS50879"/>
    </source>
</evidence>
<dbReference type="PANTHER" id="PTHR10642">
    <property type="entry name" value="RIBONUCLEASE H1"/>
    <property type="match status" value="1"/>
</dbReference>
<dbReference type="VEuPathDB" id="VectorBase:HLOH_055984"/>
<dbReference type="PROSITE" id="PS50879">
    <property type="entry name" value="RNASE_H_1"/>
    <property type="match status" value="1"/>
</dbReference>